<accession>A0ACB5SFY0</accession>
<organism evidence="1 2">
    <name type="scientific">Neofusicoccum parvum</name>
    <dbReference type="NCBI Taxonomy" id="310453"/>
    <lineage>
        <taxon>Eukaryota</taxon>
        <taxon>Fungi</taxon>
        <taxon>Dikarya</taxon>
        <taxon>Ascomycota</taxon>
        <taxon>Pezizomycotina</taxon>
        <taxon>Dothideomycetes</taxon>
        <taxon>Dothideomycetes incertae sedis</taxon>
        <taxon>Botryosphaeriales</taxon>
        <taxon>Botryosphaeriaceae</taxon>
        <taxon>Neofusicoccum</taxon>
    </lineage>
</organism>
<evidence type="ECO:0000313" key="2">
    <source>
        <dbReference type="Proteomes" id="UP001165186"/>
    </source>
</evidence>
<reference evidence="1" key="1">
    <citation type="submission" date="2024-09" db="EMBL/GenBank/DDBJ databases">
        <title>Draft Genome Sequences of Neofusicoccum parvum.</title>
        <authorList>
            <person name="Ashida A."/>
            <person name="Camagna M."/>
            <person name="Tanaka A."/>
            <person name="Takemoto D."/>
        </authorList>
    </citation>
    <scope>NUCLEOTIDE SEQUENCE</scope>
    <source>
        <strain evidence="1">PPO83</strain>
    </source>
</reference>
<protein>
    <submittedName>
        <fullName evidence="1">Thiamine pyrophosphokinase-related protein</fullName>
    </submittedName>
</protein>
<dbReference type="EMBL" id="BSXG01000086">
    <property type="protein sequence ID" value="GME38970.1"/>
    <property type="molecule type" value="Genomic_DNA"/>
</dbReference>
<proteinExistence type="predicted"/>
<sequence>MEKVNKTNLDLINDCDNFPRHDLHTNQYNATVAGLYTLHVAGHDGALGFLLPHVAETLQGLPAWTLSPESRTLTLSAAAATPAARTAAVAQTTAAMRATGHFQVLRGWRDEAYPVYGAGGELLFTLERAASPLFGVHVCSVNMTCYVVDETGRRHRFWVPRRARAKQTYGGMLDNTVAGGLPAGEAPLDALVREAEEEAALPPELVRRDARAAGCVSYFLVRDEKAGGETGLLQPESQLVYDLRLREGDGVEPRVNDGEVEGFALLTTEEVQEALRRGEFKPNTALVMLDFFVRHGILTPENEPDYAEIVSRLHRRLPFPGPRRPGL</sequence>
<gene>
    <name evidence="1" type="primary">g3855</name>
    <name evidence="1" type="ORF">NpPPO83_00003855</name>
</gene>
<dbReference type="Proteomes" id="UP001165186">
    <property type="component" value="Unassembled WGS sequence"/>
</dbReference>
<keyword evidence="2" id="KW-1185">Reference proteome</keyword>
<name>A0ACB5SFY0_9PEZI</name>
<evidence type="ECO:0000313" key="1">
    <source>
        <dbReference type="EMBL" id="GME38970.1"/>
    </source>
</evidence>
<comment type="caution">
    <text evidence="1">The sequence shown here is derived from an EMBL/GenBank/DDBJ whole genome shotgun (WGS) entry which is preliminary data.</text>
</comment>